<dbReference type="EMBL" id="JAUPFM010000013">
    <property type="protein sequence ID" value="KAK2832699.1"/>
    <property type="molecule type" value="Genomic_DNA"/>
</dbReference>
<name>A0AA88SAL9_CHASR</name>
<dbReference type="Proteomes" id="UP001187415">
    <property type="component" value="Unassembled WGS sequence"/>
</dbReference>
<dbReference type="AlphaFoldDB" id="A0AA88SAL9"/>
<proteinExistence type="predicted"/>
<reference evidence="2" key="1">
    <citation type="submission" date="2023-07" db="EMBL/GenBank/DDBJ databases">
        <title>Chromosome-level Genome Assembly of Striped Snakehead (Channa striata).</title>
        <authorList>
            <person name="Liu H."/>
        </authorList>
    </citation>
    <scope>NUCLEOTIDE SEQUENCE</scope>
    <source>
        <strain evidence="2">Gz</strain>
        <tissue evidence="2">Muscle</tissue>
    </source>
</reference>
<comment type="caution">
    <text evidence="2">The sequence shown here is derived from an EMBL/GenBank/DDBJ whole genome shotgun (WGS) entry which is preliminary data.</text>
</comment>
<gene>
    <name evidence="2" type="ORF">Q5P01_016588</name>
</gene>
<evidence type="ECO:0000256" key="1">
    <source>
        <dbReference type="SAM" id="MobiDB-lite"/>
    </source>
</evidence>
<protein>
    <submittedName>
        <fullName evidence="2">Uncharacterized protein</fullName>
    </submittedName>
</protein>
<evidence type="ECO:0000313" key="2">
    <source>
        <dbReference type="EMBL" id="KAK2832699.1"/>
    </source>
</evidence>
<accession>A0AA88SAL9</accession>
<evidence type="ECO:0000313" key="3">
    <source>
        <dbReference type="Proteomes" id="UP001187415"/>
    </source>
</evidence>
<sequence length="1137" mass="125501">MARAAPGAAVALTVFLDKVFTGLGQTQDVLYFTTFTGNGENLMPHMNAIKEQANFFPKNRLVVDAGTMEHVKNTGSLENTKVVMDLDADVFAKAKARVTKGKDPRVAQELDRFYDTLQEMYNEFRAVKIAMITSTKRTDRSLEKQLSFVEPSYFYERRPEEYPDYTQFNSDLILMRKAAATNTALVIGRRAPLWPEYTPARLKTAYVGAIGLNPLGVVLRKKEMEATWAAAGPHSPYVEINGEKFIRRDTCPVLRTLVLKGDMNTRKLFLSNCALNPADVGAVSRQDAQNWFGDSKSDRLDVPVYTLEEEASIALPDGSPLSLPEHSGPSRPEQTEVETPVKANPPVETGLSDIPAPEVHPPAAPEVNVDVSTLSLGFDREPHAVNPETGHEAFNEGTAACGSHSKRRRRASSRCSLYDEENFSVAHDDDILTALVKAFVQKRRNTVELARTQLEEIMSDPEVELAVKAMMTEAQGLIPGNRGRAVKRLGPRSASPRSVDQHRCPDIRGRHSEDLCRLGSQSDREWLLGSQTGSNVRNVAEGHHSPADYYWLTRSSMQVLSLVFESLNAAMLPMVSVDILVTLITQGEYATHVVRSVGNKLPLSTKDMWTLGTTSFFGSSSWLDYYNNVADLERVNSGLANSLAEALRTVNVVVGFPVSTVMSEWRGQNGKQCVDRHVEVWPAISKNSEHDLSQTDFSMEHSVPLKEVYIGDVETQQLCYQLAHRNCLAPNRSGFHKFMELLAQNVGALPTNEECAFYDQTVPNATDPCGAMDKFIADAVERRRFVQVTTPERGDPLMEPQLRAVTVKAYDAKMISRPLGWLKESPKCSKLFRSKNNYRPLRAAKIHNGPDCICLKQCVTRRYIGTAEGEVVEPFVFRKGAQRAKKCKATAIGGSHVDTVITGTHEKLWITILRDGKKSKIKGRDLTLLPISIESIRAAESPAHAVLEQRMDLRLGGNSQVVLEKGSQFSTLKLGSNSTVLVKDPMTLSVLLAKDTTGVVVSAAEHLDVDEITLVVRPETSLVPQPEYLKRAYSAAEDGVSLHKAVLFKKGRSAVSIDPEGIMLTCSVTGDAVYRSAYKDLSTKEGEVDPGVWREKLDEMVRAGLDEMTVTTPQGVKVVATASQQTAIGERRVALSP</sequence>
<organism evidence="2 3">
    <name type="scientific">Channa striata</name>
    <name type="common">Snakehead murrel</name>
    <name type="synonym">Ophicephalus striatus</name>
    <dbReference type="NCBI Taxonomy" id="64152"/>
    <lineage>
        <taxon>Eukaryota</taxon>
        <taxon>Metazoa</taxon>
        <taxon>Chordata</taxon>
        <taxon>Craniata</taxon>
        <taxon>Vertebrata</taxon>
        <taxon>Euteleostomi</taxon>
        <taxon>Actinopterygii</taxon>
        <taxon>Neopterygii</taxon>
        <taxon>Teleostei</taxon>
        <taxon>Neoteleostei</taxon>
        <taxon>Acanthomorphata</taxon>
        <taxon>Anabantaria</taxon>
        <taxon>Anabantiformes</taxon>
        <taxon>Channoidei</taxon>
        <taxon>Channidae</taxon>
        <taxon>Channa</taxon>
    </lineage>
</organism>
<feature type="region of interest" description="Disordered" evidence="1">
    <location>
        <begin position="311"/>
        <end position="346"/>
    </location>
</feature>
<keyword evidence="3" id="KW-1185">Reference proteome</keyword>